<reference evidence="1 2" key="1">
    <citation type="submission" date="2021-06" db="EMBL/GenBank/DDBJ databases">
        <authorList>
            <person name="Kallberg Y."/>
            <person name="Tangrot J."/>
            <person name="Rosling A."/>
        </authorList>
    </citation>
    <scope>NUCLEOTIDE SEQUENCE [LARGE SCALE GENOMIC DNA]</scope>
    <source>
        <strain evidence="1 2">120-4 pot B 10/14</strain>
    </source>
</reference>
<dbReference type="Proteomes" id="UP000789901">
    <property type="component" value="Unassembled WGS sequence"/>
</dbReference>
<dbReference type="EMBL" id="CAJVQB010008938">
    <property type="protein sequence ID" value="CAG8724830.1"/>
    <property type="molecule type" value="Genomic_DNA"/>
</dbReference>
<organism evidence="1 2">
    <name type="scientific">Gigaspora margarita</name>
    <dbReference type="NCBI Taxonomy" id="4874"/>
    <lineage>
        <taxon>Eukaryota</taxon>
        <taxon>Fungi</taxon>
        <taxon>Fungi incertae sedis</taxon>
        <taxon>Mucoromycota</taxon>
        <taxon>Glomeromycotina</taxon>
        <taxon>Glomeromycetes</taxon>
        <taxon>Diversisporales</taxon>
        <taxon>Gigasporaceae</taxon>
        <taxon>Gigaspora</taxon>
    </lineage>
</organism>
<sequence>MSNISLLKILSIRFDYIIKDGSLSDIKSYFKNFDKTNISEAFDATKTKQKVITDKEWPAFTKKFYNLQVKSQSDYK</sequence>
<keyword evidence="2" id="KW-1185">Reference proteome</keyword>
<gene>
    <name evidence="1" type="ORF">GMARGA_LOCUS13839</name>
</gene>
<accession>A0ABN7V376</accession>
<evidence type="ECO:0000313" key="2">
    <source>
        <dbReference type="Proteomes" id="UP000789901"/>
    </source>
</evidence>
<feature type="non-terminal residue" evidence="1">
    <location>
        <position position="76"/>
    </location>
</feature>
<evidence type="ECO:0000313" key="1">
    <source>
        <dbReference type="EMBL" id="CAG8724830.1"/>
    </source>
</evidence>
<proteinExistence type="predicted"/>
<protein>
    <submittedName>
        <fullName evidence="1">13578_t:CDS:1</fullName>
    </submittedName>
</protein>
<comment type="caution">
    <text evidence="1">The sequence shown here is derived from an EMBL/GenBank/DDBJ whole genome shotgun (WGS) entry which is preliminary data.</text>
</comment>
<name>A0ABN7V376_GIGMA</name>